<dbReference type="RefSeq" id="WP_276732332.1">
    <property type="nucleotide sequence ID" value="NZ_JAFKMR010000032.1"/>
</dbReference>
<protein>
    <submittedName>
        <fullName evidence="1">Uncharacterized protein</fullName>
    </submittedName>
</protein>
<name>A0A8I1MXE4_THIA3</name>
<dbReference type="Proteomes" id="UP000664800">
    <property type="component" value="Unassembled WGS sequence"/>
</dbReference>
<dbReference type="AlphaFoldDB" id="A0A8I1MXE4"/>
<evidence type="ECO:0000313" key="2">
    <source>
        <dbReference type="Proteomes" id="UP000664800"/>
    </source>
</evidence>
<proteinExistence type="predicted"/>
<accession>A0A8I1MXE4</accession>
<evidence type="ECO:0000313" key="1">
    <source>
        <dbReference type="EMBL" id="MBN8745515.1"/>
    </source>
</evidence>
<reference evidence="1" key="1">
    <citation type="submission" date="2021-02" db="EMBL/GenBank/DDBJ databases">
        <title>Thiocyanate and organic carbon inputs drive convergent selection for specific autotrophic Afipia and Thiobacillus strains within complex microbiomes.</title>
        <authorList>
            <person name="Huddy R.J."/>
            <person name="Sachdeva R."/>
            <person name="Kadzinga F."/>
            <person name="Kantor R.S."/>
            <person name="Harrison S.T.L."/>
            <person name="Banfield J.F."/>
        </authorList>
    </citation>
    <scope>NUCLEOTIDE SEQUENCE</scope>
    <source>
        <strain evidence="1">SCN18_13_7_16_R3_B_64_19</strain>
    </source>
</reference>
<sequence>MSRCPPCACACCAHRAVLAGELFCESRIHPNPPQGVKGLLAVRNCHYWDPEPPDAPPLPEWLRRIYEEAQAQA</sequence>
<comment type="caution">
    <text evidence="1">The sequence shown here is derived from an EMBL/GenBank/DDBJ whole genome shotgun (WGS) entry which is preliminary data.</text>
</comment>
<gene>
    <name evidence="1" type="ORF">J0I24_14615</name>
</gene>
<dbReference type="EMBL" id="JAFKMR010000032">
    <property type="protein sequence ID" value="MBN8745515.1"/>
    <property type="molecule type" value="Genomic_DNA"/>
</dbReference>
<organism evidence="1 2">
    <name type="scientific">Thiomonas arsenitoxydans (strain DSM 22701 / CIP 110005 / 3As)</name>
    <dbReference type="NCBI Taxonomy" id="426114"/>
    <lineage>
        <taxon>Bacteria</taxon>
        <taxon>Pseudomonadati</taxon>
        <taxon>Pseudomonadota</taxon>
        <taxon>Betaproteobacteria</taxon>
        <taxon>Burkholderiales</taxon>
        <taxon>Thiomonas</taxon>
    </lineage>
</organism>